<dbReference type="AlphaFoldDB" id="A0A0H3PP40"/>
<sequence length="38" mass="4593">MAILKKYINILRISKVKLKKGFKIARLNIKMKLINYMR</sequence>
<evidence type="ECO:0000313" key="2">
    <source>
        <dbReference type="Proteomes" id="UP000004641"/>
    </source>
</evidence>
<organism evidence="1 2">
    <name type="scientific">Escherichia coli O157:H7 (strain EC869)</name>
    <dbReference type="NCBI Taxonomy" id="478008"/>
    <lineage>
        <taxon>Bacteria</taxon>
        <taxon>Pseudomonadati</taxon>
        <taxon>Pseudomonadota</taxon>
        <taxon>Gammaproteobacteria</taxon>
        <taxon>Enterobacterales</taxon>
        <taxon>Enterobacteriaceae</taxon>
        <taxon>Escherichia</taxon>
    </lineage>
</organism>
<comment type="caution">
    <text evidence="1">The sequence shown here is derived from an EMBL/GenBank/DDBJ whole genome shotgun (WGS) entry which is preliminary data.</text>
</comment>
<evidence type="ECO:0000313" key="1">
    <source>
        <dbReference type="EMBL" id="EDU91311.1"/>
    </source>
</evidence>
<proteinExistence type="predicted"/>
<evidence type="ECO:0008006" key="3">
    <source>
        <dbReference type="Google" id="ProtNLM"/>
    </source>
</evidence>
<dbReference type="EMBL" id="ABHU01000007">
    <property type="protein sequence ID" value="EDU91311.1"/>
    <property type="molecule type" value="Genomic_DNA"/>
</dbReference>
<reference evidence="1 2" key="1">
    <citation type="journal article" date="2011" name="Appl. Environ. Microbiol.">
        <title>Genome signatures of Escherichia coli O157:H7 isolates from the bovine host reservoir.</title>
        <authorList>
            <person name="Eppinger M."/>
            <person name="Mammel M.K."/>
            <person name="Leclerc J.E."/>
            <person name="Ravel J."/>
            <person name="Cebula T.A."/>
        </authorList>
    </citation>
    <scope>NUCLEOTIDE SEQUENCE [LARGE SCALE GENOMIC DNA]</scope>
    <source>
        <strain evidence="1 2">EC869</strain>
    </source>
</reference>
<dbReference type="Proteomes" id="UP000004641">
    <property type="component" value="Unassembled WGS sequence"/>
</dbReference>
<accession>A0A0H3PP40</accession>
<gene>
    <name evidence="1" type="ORF">ECH7EC869_2079</name>
</gene>
<protein>
    <recommendedName>
        <fullName evidence="3">ShiE</fullName>
    </recommendedName>
</protein>
<dbReference type="BioCyc" id="ECOL478008-HMP:G76-484936-MONOMER"/>
<name>A0A0H3PP40_ECO5C</name>